<evidence type="ECO:0000256" key="6">
    <source>
        <dbReference type="SAM" id="Phobius"/>
    </source>
</evidence>
<evidence type="ECO:0000256" key="4">
    <source>
        <dbReference type="ARBA" id="ARBA00022989"/>
    </source>
</evidence>
<dbReference type="Pfam" id="PF04442">
    <property type="entry name" value="CtaG_Cox11"/>
    <property type="match status" value="1"/>
</dbReference>
<dbReference type="FunFam" id="2.60.370.10:FF:000001">
    <property type="entry name" value="COX11 cytochrome c oxidase assembly homolog"/>
    <property type="match status" value="1"/>
</dbReference>
<reference evidence="7 8" key="1">
    <citation type="submission" date="2020-09" db="EMBL/GenBank/DDBJ databases">
        <title>De no assembly of potato wild relative species, Solanum commersonii.</title>
        <authorList>
            <person name="Cho K."/>
        </authorList>
    </citation>
    <scope>NUCLEOTIDE SEQUENCE [LARGE SCALE GENOMIC DNA]</scope>
    <source>
        <strain evidence="7">LZ3.2</strain>
        <tissue evidence="7">Leaf</tissue>
    </source>
</reference>
<dbReference type="PANTHER" id="PTHR21320">
    <property type="entry name" value="CYTOCHROME C OXIDASE ASSEMBLY PROTEIN COX11-RELATED"/>
    <property type="match status" value="1"/>
</dbReference>
<dbReference type="Proteomes" id="UP000824120">
    <property type="component" value="Chromosome 5"/>
</dbReference>
<sequence>MSLFRLSRRVNPLLSLNRTHHYPLSTSREYLEIVVSKNINLGAINNKYGQIFGFGYRGFTSRCELNKSTLHNCKGPSFLRGQSTVRSWPVLNHRYHYATQATATENKSRKMLFYLVGLVFAMVGASYAAVPLYRRFCQATGYGGTIQRRESVEEKIARHEKDGRVTSREIAVQFNADVADGMPWKFTPTQREVRVKPGESALAFYTAENQVRLLLQAAVYFNKIQCFCFEEQRLLPGEQIDMPVFFYIDPEFETDPKMDGINNLILSYTFFKVSDK</sequence>
<dbReference type="Gene3D" id="2.60.370.10">
    <property type="entry name" value="Ctag/Cox11"/>
    <property type="match status" value="2"/>
</dbReference>
<dbReference type="OrthoDB" id="1704689at2759"/>
<proteinExistence type="inferred from homology"/>
<comment type="function">
    <text evidence="1">Exerts its effect at some terminal stage of cytochrome c oxidase synthesis, probably by being involved in the insertion of the copper B into subunit I.</text>
</comment>
<evidence type="ECO:0000256" key="3">
    <source>
        <dbReference type="ARBA" id="ARBA00022692"/>
    </source>
</evidence>
<keyword evidence="4 6" id="KW-1133">Transmembrane helix</keyword>
<keyword evidence="5 6" id="KW-0472">Membrane</keyword>
<evidence type="ECO:0008006" key="9">
    <source>
        <dbReference type="Google" id="ProtNLM"/>
    </source>
</evidence>
<accession>A0A9J5YXD2</accession>
<dbReference type="InterPro" id="IPR007533">
    <property type="entry name" value="Cyt_c_oxidase_assmbl_CtaG"/>
</dbReference>
<gene>
    <name evidence="7" type="ORF">H5410_025034</name>
</gene>
<dbReference type="NCBIfam" id="NF003465">
    <property type="entry name" value="PRK05089.1"/>
    <property type="match status" value="1"/>
</dbReference>
<evidence type="ECO:0000256" key="2">
    <source>
        <dbReference type="ARBA" id="ARBA00004243"/>
    </source>
</evidence>
<keyword evidence="8" id="KW-1185">Reference proteome</keyword>
<keyword evidence="3 6" id="KW-0812">Transmembrane</keyword>
<feature type="transmembrane region" description="Helical" evidence="6">
    <location>
        <begin position="112"/>
        <end position="130"/>
    </location>
</feature>
<dbReference type="InterPro" id="IPR023471">
    <property type="entry name" value="CtaG/Cox11_dom_sf"/>
</dbReference>
<dbReference type="AlphaFoldDB" id="A0A9J5YXD2"/>
<comment type="subcellular location">
    <subcellularLocation>
        <location evidence="2">Mitochondrion inner membrane</location>
        <topology evidence="2">Single-pass membrane protein</topology>
        <orientation evidence="2">Intermembrane side</orientation>
    </subcellularLocation>
</comment>
<dbReference type="GO" id="GO:0005507">
    <property type="term" value="F:copper ion binding"/>
    <property type="evidence" value="ECO:0007669"/>
    <property type="project" value="InterPro"/>
</dbReference>
<name>A0A9J5YXD2_SOLCO</name>
<evidence type="ECO:0000313" key="7">
    <source>
        <dbReference type="EMBL" id="KAG5603542.1"/>
    </source>
</evidence>
<dbReference type="EMBL" id="JACXVP010000005">
    <property type="protein sequence ID" value="KAG5603542.1"/>
    <property type="molecule type" value="Genomic_DNA"/>
</dbReference>
<protein>
    <recommendedName>
        <fullName evidence="9">Cytochrome c oxidase assembly protein COX11, mitochondrial</fullName>
    </recommendedName>
</protein>
<dbReference type="PANTHER" id="PTHR21320:SF3">
    <property type="entry name" value="CYTOCHROME C OXIDASE ASSEMBLY PROTEIN COX11, MITOCHONDRIAL-RELATED"/>
    <property type="match status" value="1"/>
</dbReference>
<dbReference type="HAMAP" id="MF_00155">
    <property type="entry name" value="CtaG"/>
    <property type="match status" value="1"/>
</dbReference>
<organism evidence="7 8">
    <name type="scientific">Solanum commersonii</name>
    <name type="common">Commerson's wild potato</name>
    <name type="synonym">Commerson's nightshade</name>
    <dbReference type="NCBI Taxonomy" id="4109"/>
    <lineage>
        <taxon>Eukaryota</taxon>
        <taxon>Viridiplantae</taxon>
        <taxon>Streptophyta</taxon>
        <taxon>Embryophyta</taxon>
        <taxon>Tracheophyta</taxon>
        <taxon>Spermatophyta</taxon>
        <taxon>Magnoliopsida</taxon>
        <taxon>eudicotyledons</taxon>
        <taxon>Gunneridae</taxon>
        <taxon>Pentapetalae</taxon>
        <taxon>asterids</taxon>
        <taxon>lamiids</taxon>
        <taxon>Solanales</taxon>
        <taxon>Solanaceae</taxon>
        <taxon>Solanoideae</taxon>
        <taxon>Solaneae</taxon>
        <taxon>Solanum</taxon>
    </lineage>
</organism>
<dbReference type="SUPFAM" id="SSF110111">
    <property type="entry name" value="Ctag/Cox11"/>
    <property type="match status" value="1"/>
</dbReference>
<evidence type="ECO:0000256" key="5">
    <source>
        <dbReference type="ARBA" id="ARBA00023136"/>
    </source>
</evidence>
<evidence type="ECO:0000256" key="1">
    <source>
        <dbReference type="ARBA" id="ARBA00004007"/>
    </source>
</evidence>
<evidence type="ECO:0000313" key="8">
    <source>
        <dbReference type="Proteomes" id="UP000824120"/>
    </source>
</evidence>
<comment type="caution">
    <text evidence="7">The sequence shown here is derived from an EMBL/GenBank/DDBJ whole genome shotgun (WGS) entry which is preliminary data.</text>
</comment>
<dbReference type="GO" id="GO:0005743">
    <property type="term" value="C:mitochondrial inner membrane"/>
    <property type="evidence" value="ECO:0007669"/>
    <property type="project" value="UniProtKB-SubCell"/>
</dbReference>